<gene>
    <name evidence="2" type="ORF">HHI36_006994</name>
</gene>
<reference evidence="2 3" key="1">
    <citation type="journal article" date="2021" name="BMC Biol.">
        <title>Horizontally acquired antibacterial genes associated with adaptive radiation of ladybird beetles.</title>
        <authorList>
            <person name="Li H.S."/>
            <person name="Tang X.F."/>
            <person name="Huang Y.H."/>
            <person name="Xu Z.Y."/>
            <person name="Chen M.L."/>
            <person name="Du X.Y."/>
            <person name="Qiu B.Y."/>
            <person name="Chen P.T."/>
            <person name="Zhang W."/>
            <person name="Slipinski A."/>
            <person name="Escalona H.E."/>
            <person name="Waterhouse R.M."/>
            <person name="Zwick A."/>
            <person name="Pang H."/>
        </authorList>
    </citation>
    <scope>NUCLEOTIDE SEQUENCE [LARGE SCALE GENOMIC DNA]</scope>
    <source>
        <strain evidence="2">SYSU2018</strain>
    </source>
</reference>
<organism evidence="2 3">
    <name type="scientific">Cryptolaemus montrouzieri</name>
    <dbReference type="NCBI Taxonomy" id="559131"/>
    <lineage>
        <taxon>Eukaryota</taxon>
        <taxon>Metazoa</taxon>
        <taxon>Ecdysozoa</taxon>
        <taxon>Arthropoda</taxon>
        <taxon>Hexapoda</taxon>
        <taxon>Insecta</taxon>
        <taxon>Pterygota</taxon>
        <taxon>Neoptera</taxon>
        <taxon>Endopterygota</taxon>
        <taxon>Coleoptera</taxon>
        <taxon>Polyphaga</taxon>
        <taxon>Cucujiformia</taxon>
        <taxon>Coccinelloidea</taxon>
        <taxon>Coccinellidae</taxon>
        <taxon>Scymninae</taxon>
        <taxon>Scymnini</taxon>
        <taxon>Cryptolaemus</taxon>
    </lineage>
</organism>
<evidence type="ECO:0000256" key="1">
    <source>
        <dbReference type="SAM" id="MobiDB-lite"/>
    </source>
</evidence>
<comment type="caution">
    <text evidence="2">The sequence shown here is derived from an EMBL/GenBank/DDBJ whole genome shotgun (WGS) entry which is preliminary data.</text>
</comment>
<dbReference type="Proteomes" id="UP001516400">
    <property type="component" value="Unassembled WGS sequence"/>
</dbReference>
<feature type="non-terminal residue" evidence="2">
    <location>
        <position position="66"/>
    </location>
</feature>
<evidence type="ECO:0000313" key="2">
    <source>
        <dbReference type="EMBL" id="KAL3267853.1"/>
    </source>
</evidence>
<name>A0ABD2MNB8_9CUCU</name>
<protein>
    <submittedName>
        <fullName evidence="2">Uncharacterized protein</fullName>
    </submittedName>
</protein>
<proteinExistence type="predicted"/>
<dbReference type="AlphaFoldDB" id="A0ABD2MNB8"/>
<feature type="region of interest" description="Disordered" evidence="1">
    <location>
        <begin position="1"/>
        <end position="22"/>
    </location>
</feature>
<keyword evidence="3" id="KW-1185">Reference proteome</keyword>
<accession>A0ABD2MNB8</accession>
<evidence type="ECO:0000313" key="3">
    <source>
        <dbReference type="Proteomes" id="UP001516400"/>
    </source>
</evidence>
<dbReference type="EMBL" id="JABFTP020000021">
    <property type="protein sequence ID" value="KAL3267853.1"/>
    <property type="molecule type" value="Genomic_DNA"/>
</dbReference>
<sequence>MSSQQYTNRADHSEDETVPEKNRTLWQVSHLLRSSPNETCTGQIKVSSRESLCVDPSANESQWLSQ</sequence>